<dbReference type="GO" id="GO:0009898">
    <property type="term" value="C:cytoplasmic side of plasma membrane"/>
    <property type="evidence" value="ECO:0007669"/>
    <property type="project" value="TreeGrafter"/>
</dbReference>
<dbReference type="PANTHER" id="PTHR17357:SF0">
    <property type="entry name" value="GANGLIOSIDE GM2 ACTIVATOR"/>
    <property type="match status" value="1"/>
</dbReference>
<dbReference type="InterPro" id="IPR036846">
    <property type="entry name" value="GM2-AP_sf"/>
</dbReference>
<proteinExistence type="predicted"/>
<comment type="caution">
    <text evidence="4">The sequence shown here is derived from an EMBL/GenBank/DDBJ whole genome shotgun (WGS) entry which is preliminary data.</text>
</comment>
<evidence type="ECO:0000256" key="1">
    <source>
        <dbReference type="ARBA" id="ARBA00022729"/>
    </source>
</evidence>
<feature type="domain" description="MD-2-related lipid-recognition" evidence="3">
    <location>
        <begin position="24"/>
        <end position="185"/>
    </location>
</feature>
<dbReference type="InterPro" id="IPR028996">
    <property type="entry name" value="GM2-AP"/>
</dbReference>
<evidence type="ECO:0000313" key="4">
    <source>
        <dbReference type="EMBL" id="GFO33350.1"/>
    </source>
</evidence>
<dbReference type="SMART" id="SM00737">
    <property type="entry name" value="ML"/>
    <property type="match status" value="1"/>
</dbReference>
<protein>
    <submittedName>
        <fullName evidence="4">Ganglioside gm2 activator</fullName>
    </submittedName>
</protein>
<dbReference type="InterPro" id="IPR003172">
    <property type="entry name" value="ML_dom"/>
</dbReference>
<dbReference type="SUPFAM" id="SSF63707">
    <property type="entry name" value="Ganglioside M2 (gm2) activator"/>
    <property type="match status" value="1"/>
</dbReference>
<accession>A0AAV4CMK4</accession>
<gene>
    <name evidence="4" type="ORF">PoB_005985500</name>
</gene>
<dbReference type="GO" id="GO:0008047">
    <property type="term" value="F:enzyme activator activity"/>
    <property type="evidence" value="ECO:0007669"/>
    <property type="project" value="InterPro"/>
</dbReference>
<dbReference type="AlphaFoldDB" id="A0AAV4CMK4"/>
<dbReference type="Pfam" id="PF02221">
    <property type="entry name" value="E1_DerP2_DerF2"/>
    <property type="match status" value="1"/>
</dbReference>
<dbReference type="Proteomes" id="UP000735302">
    <property type="component" value="Unassembled WGS sequence"/>
</dbReference>
<keyword evidence="5" id="KW-1185">Reference proteome</keyword>
<feature type="signal peptide" evidence="2">
    <location>
        <begin position="1"/>
        <end position="21"/>
    </location>
</feature>
<reference evidence="4 5" key="1">
    <citation type="journal article" date="2021" name="Elife">
        <title>Chloroplast acquisition without the gene transfer in kleptoplastic sea slugs, Plakobranchus ocellatus.</title>
        <authorList>
            <person name="Maeda T."/>
            <person name="Takahashi S."/>
            <person name="Yoshida T."/>
            <person name="Shimamura S."/>
            <person name="Takaki Y."/>
            <person name="Nagai Y."/>
            <person name="Toyoda A."/>
            <person name="Suzuki Y."/>
            <person name="Arimoto A."/>
            <person name="Ishii H."/>
            <person name="Satoh N."/>
            <person name="Nishiyama T."/>
            <person name="Hasebe M."/>
            <person name="Maruyama T."/>
            <person name="Minagawa J."/>
            <person name="Obokata J."/>
            <person name="Shigenobu S."/>
        </authorList>
    </citation>
    <scope>NUCLEOTIDE SEQUENCE [LARGE SCALE GENOMIC DNA]</scope>
</reference>
<dbReference type="GO" id="GO:0005319">
    <property type="term" value="F:lipid transporter activity"/>
    <property type="evidence" value="ECO:0007669"/>
    <property type="project" value="TreeGrafter"/>
</dbReference>
<dbReference type="PANTHER" id="PTHR17357">
    <property type="entry name" value="GM2 GANGLIOSIDE ACTIVATOR PROTEIN"/>
    <property type="match status" value="1"/>
</dbReference>
<evidence type="ECO:0000256" key="2">
    <source>
        <dbReference type="SAM" id="SignalP"/>
    </source>
</evidence>
<name>A0AAV4CMK4_9GAST</name>
<keyword evidence="1 2" id="KW-0732">Signal</keyword>
<sequence length="208" mass="22586">MRLSTIVCVCFCFITIKRSHGLRVKSCSGNPSSDIITVNWAHVYPEPLQIPGDMSLSVSVTVNQPISGDLTADVTISRKLGMMWLDLPCVKTSLGRLGSCSYHKFCDVLAQANATSTCPNILVSNKLPCICPIKAGTYTIPQTTFNLDLGFLQLPTAVISGEYQASLRLTDMSSMKEIVCYDIDVHIADPPSSKTFGSLGRFLVNLFG</sequence>
<evidence type="ECO:0000259" key="3">
    <source>
        <dbReference type="SMART" id="SM00737"/>
    </source>
</evidence>
<dbReference type="EMBL" id="BLXT01006771">
    <property type="protein sequence ID" value="GFO33350.1"/>
    <property type="molecule type" value="Genomic_DNA"/>
</dbReference>
<organism evidence="4 5">
    <name type="scientific">Plakobranchus ocellatus</name>
    <dbReference type="NCBI Taxonomy" id="259542"/>
    <lineage>
        <taxon>Eukaryota</taxon>
        <taxon>Metazoa</taxon>
        <taxon>Spiralia</taxon>
        <taxon>Lophotrochozoa</taxon>
        <taxon>Mollusca</taxon>
        <taxon>Gastropoda</taxon>
        <taxon>Heterobranchia</taxon>
        <taxon>Euthyneura</taxon>
        <taxon>Panpulmonata</taxon>
        <taxon>Sacoglossa</taxon>
        <taxon>Placobranchoidea</taxon>
        <taxon>Plakobranchidae</taxon>
        <taxon>Plakobranchus</taxon>
    </lineage>
</organism>
<evidence type="ECO:0000313" key="5">
    <source>
        <dbReference type="Proteomes" id="UP000735302"/>
    </source>
</evidence>
<dbReference type="Gene3D" id="2.70.220.10">
    <property type="entry name" value="Ganglioside GM2 activator"/>
    <property type="match status" value="1"/>
</dbReference>
<feature type="chain" id="PRO_5043674485" evidence="2">
    <location>
        <begin position="22"/>
        <end position="208"/>
    </location>
</feature>
<dbReference type="GO" id="GO:0006689">
    <property type="term" value="P:ganglioside catabolic process"/>
    <property type="evidence" value="ECO:0007669"/>
    <property type="project" value="InterPro"/>
</dbReference>